<accession>A0AAV4V3C2</accession>
<dbReference type="EMBL" id="BPLR01013840">
    <property type="protein sequence ID" value="GIY64189.1"/>
    <property type="molecule type" value="Genomic_DNA"/>
</dbReference>
<organism evidence="1 2">
    <name type="scientific">Caerostris extrusa</name>
    <name type="common">Bark spider</name>
    <name type="synonym">Caerostris bankana</name>
    <dbReference type="NCBI Taxonomy" id="172846"/>
    <lineage>
        <taxon>Eukaryota</taxon>
        <taxon>Metazoa</taxon>
        <taxon>Ecdysozoa</taxon>
        <taxon>Arthropoda</taxon>
        <taxon>Chelicerata</taxon>
        <taxon>Arachnida</taxon>
        <taxon>Araneae</taxon>
        <taxon>Araneomorphae</taxon>
        <taxon>Entelegynae</taxon>
        <taxon>Araneoidea</taxon>
        <taxon>Araneidae</taxon>
        <taxon>Caerostris</taxon>
    </lineage>
</organism>
<reference evidence="1 2" key="1">
    <citation type="submission" date="2021-06" db="EMBL/GenBank/DDBJ databases">
        <title>Caerostris extrusa draft genome.</title>
        <authorList>
            <person name="Kono N."/>
            <person name="Arakawa K."/>
        </authorList>
    </citation>
    <scope>NUCLEOTIDE SEQUENCE [LARGE SCALE GENOMIC DNA]</scope>
</reference>
<evidence type="ECO:0000313" key="1">
    <source>
        <dbReference type="EMBL" id="GIY64189.1"/>
    </source>
</evidence>
<dbReference type="Proteomes" id="UP001054945">
    <property type="component" value="Unassembled WGS sequence"/>
</dbReference>
<keyword evidence="2" id="KW-1185">Reference proteome</keyword>
<name>A0AAV4V3C2_CAEEX</name>
<gene>
    <name evidence="1" type="ORF">CEXT_716261</name>
</gene>
<proteinExistence type="predicted"/>
<protein>
    <submittedName>
        <fullName evidence="1">Uncharacterized protein</fullName>
    </submittedName>
</protein>
<comment type="caution">
    <text evidence="1">The sequence shown here is derived from an EMBL/GenBank/DDBJ whole genome shotgun (WGS) entry which is preliminary data.</text>
</comment>
<dbReference type="AlphaFoldDB" id="A0AAV4V3C2"/>
<sequence length="94" mass="10534">MSFATRKTEIYANGRTIIHHIAHLQFEIYVPNGIGEGSILLFNHEERHVKSFKCIVSIPPFGLESLEPATLGSETVLNELLFEVSSFQCIGIVF</sequence>
<evidence type="ECO:0000313" key="2">
    <source>
        <dbReference type="Proteomes" id="UP001054945"/>
    </source>
</evidence>